<evidence type="ECO:0000256" key="6">
    <source>
        <dbReference type="ARBA" id="ARBA00023180"/>
    </source>
</evidence>
<feature type="chain" id="PRO_5003265419" description="Saposin B-type domain-containing protein" evidence="7">
    <location>
        <begin position="23"/>
        <end position="603"/>
    </location>
</feature>
<dbReference type="SUPFAM" id="SSF47862">
    <property type="entry name" value="Saposin"/>
    <property type="match status" value="6"/>
</dbReference>
<evidence type="ECO:0000256" key="4">
    <source>
        <dbReference type="ARBA" id="ARBA00022737"/>
    </source>
</evidence>
<dbReference type="InterPro" id="IPR007856">
    <property type="entry name" value="SapB_1"/>
</dbReference>
<keyword evidence="10" id="KW-1185">Reference proteome</keyword>
<dbReference type="FunFam" id="1.10.225.10:FF:000002">
    <property type="entry name" value="prosaposin isoform X2"/>
    <property type="match status" value="4"/>
</dbReference>
<dbReference type="RefSeq" id="XP_003291393.1">
    <property type="nucleotide sequence ID" value="XM_003291345.1"/>
</dbReference>
<dbReference type="InterPro" id="IPR008373">
    <property type="entry name" value="Saposin"/>
</dbReference>
<keyword evidence="6" id="KW-0325">Glycoprotein</keyword>
<dbReference type="GeneID" id="10507582"/>
<dbReference type="PANTHER" id="PTHR11480:SF101">
    <property type="entry name" value="SAPOSIN A-RELATED"/>
    <property type="match status" value="1"/>
</dbReference>
<dbReference type="KEGG" id="dpp:DICPUDRAFT_155998"/>
<dbReference type="GO" id="GO:0005615">
    <property type="term" value="C:extracellular space"/>
    <property type="evidence" value="ECO:0000318"/>
    <property type="project" value="GO_Central"/>
</dbReference>
<feature type="domain" description="Saposin B-type" evidence="8">
    <location>
        <begin position="218"/>
        <end position="299"/>
    </location>
</feature>
<dbReference type="FunCoup" id="F0ZVF5">
    <property type="interactions" value="8"/>
</dbReference>
<evidence type="ECO:0000313" key="9">
    <source>
        <dbReference type="EMBL" id="EGC32070.1"/>
    </source>
</evidence>
<feature type="domain" description="Saposin B-type" evidence="8">
    <location>
        <begin position="408"/>
        <end position="489"/>
    </location>
</feature>
<dbReference type="InParanoid" id="F0ZVF5"/>
<dbReference type="EMBL" id="GL871213">
    <property type="protein sequence ID" value="EGC32070.1"/>
    <property type="molecule type" value="Genomic_DNA"/>
</dbReference>
<feature type="domain" description="Saposin B-type" evidence="8">
    <location>
        <begin position="495"/>
        <end position="576"/>
    </location>
</feature>
<feature type="domain" description="Saposin B-type" evidence="8">
    <location>
        <begin position="122"/>
        <end position="204"/>
    </location>
</feature>
<dbReference type="Pfam" id="PF03489">
    <property type="entry name" value="SapB_2"/>
    <property type="match status" value="5"/>
</dbReference>
<dbReference type="Proteomes" id="UP000001064">
    <property type="component" value="Unassembled WGS sequence"/>
</dbReference>
<keyword evidence="2" id="KW-0964">Secreted</keyword>
<dbReference type="eggNOG" id="KOG1340">
    <property type="taxonomic scope" value="Eukaryota"/>
</dbReference>
<dbReference type="AlphaFoldDB" id="F0ZVF5"/>
<evidence type="ECO:0000256" key="5">
    <source>
        <dbReference type="ARBA" id="ARBA00023157"/>
    </source>
</evidence>
<protein>
    <recommendedName>
        <fullName evidence="8">Saposin B-type domain-containing protein</fullName>
    </recommendedName>
</protein>
<dbReference type="VEuPathDB" id="AmoebaDB:DICPUDRAFT_155998"/>
<dbReference type="SMART" id="SM00741">
    <property type="entry name" value="SapB"/>
    <property type="match status" value="6"/>
</dbReference>
<name>F0ZVF5_DICPU</name>
<evidence type="ECO:0000256" key="3">
    <source>
        <dbReference type="ARBA" id="ARBA00022729"/>
    </source>
</evidence>
<gene>
    <name evidence="9" type="ORF">DICPUDRAFT_155998</name>
</gene>
<evidence type="ECO:0000256" key="1">
    <source>
        <dbReference type="ARBA" id="ARBA00004613"/>
    </source>
</evidence>
<feature type="domain" description="Saposin B-type" evidence="8">
    <location>
        <begin position="34"/>
        <end position="112"/>
    </location>
</feature>
<dbReference type="OrthoDB" id="20602at2759"/>
<dbReference type="InterPro" id="IPR008139">
    <property type="entry name" value="SaposinB_dom"/>
</dbReference>
<dbReference type="InterPro" id="IPR008138">
    <property type="entry name" value="SapB_2"/>
</dbReference>
<feature type="domain" description="Saposin B-type" evidence="8">
    <location>
        <begin position="312"/>
        <end position="393"/>
    </location>
</feature>
<dbReference type="Gene3D" id="1.10.225.10">
    <property type="entry name" value="Saposin-like"/>
    <property type="match status" value="6"/>
</dbReference>
<dbReference type="STRING" id="5786.F0ZVF5"/>
<proteinExistence type="predicted"/>
<keyword evidence="3 7" id="KW-0732">Signal</keyword>
<dbReference type="GO" id="GO:0006665">
    <property type="term" value="P:sphingolipid metabolic process"/>
    <property type="evidence" value="ECO:0007669"/>
    <property type="project" value="InterPro"/>
</dbReference>
<comment type="subcellular location">
    <subcellularLocation>
        <location evidence="1">Secreted</location>
    </subcellularLocation>
</comment>
<dbReference type="GO" id="GO:0016020">
    <property type="term" value="C:membrane"/>
    <property type="evidence" value="ECO:0007669"/>
    <property type="project" value="GOC"/>
</dbReference>
<evidence type="ECO:0000256" key="7">
    <source>
        <dbReference type="SAM" id="SignalP"/>
    </source>
</evidence>
<dbReference type="Pfam" id="PF05184">
    <property type="entry name" value="SapB_1"/>
    <property type="match status" value="5"/>
</dbReference>
<keyword evidence="4" id="KW-0677">Repeat</keyword>
<evidence type="ECO:0000256" key="2">
    <source>
        <dbReference type="ARBA" id="ARBA00022525"/>
    </source>
</evidence>
<dbReference type="PANTHER" id="PTHR11480">
    <property type="entry name" value="SAPOSIN-RELATED"/>
    <property type="match status" value="1"/>
</dbReference>
<reference evidence="10" key="1">
    <citation type="journal article" date="2011" name="Genome Biol.">
        <title>Comparative genomics of the social amoebae Dictyostelium discoideum and Dictyostelium purpureum.</title>
        <authorList>
            <consortium name="US DOE Joint Genome Institute (JGI-PGF)"/>
            <person name="Sucgang R."/>
            <person name="Kuo A."/>
            <person name="Tian X."/>
            <person name="Salerno W."/>
            <person name="Parikh A."/>
            <person name="Feasley C.L."/>
            <person name="Dalin E."/>
            <person name="Tu H."/>
            <person name="Huang E."/>
            <person name="Barry K."/>
            <person name="Lindquist E."/>
            <person name="Shapiro H."/>
            <person name="Bruce D."/>
            <person name="Schmutz J."/>
            <person name="Salamov A."/>
            <person name="Fey P."/>
            <person name="Gaudet P."/>
            <person name="Anjard C."/>
            <person name="Babu M.M."/>
            <person name="Basu S."/>
            <person name="Bushmanova Y."/>
            <person name="van der Wel H."/>
            <person name="Katoh-Kurasawa M."/>
            <person name="Dinh C."/>
            <person name="Coutinho P.M."/>
            <person name="Saito T."/>
            <person name="Elias M."/>
            <person name="Schaap P."/>
            <person name="Kay R.R."/>
            <person name="Henrissat B."/>
            <person name="Eichinger L."/>
            <person name="Rivero F."/>
            <person name="Putnam N.H."/>
            <person name="West C.M."/>
            <person name="Loomis W.F."/>
            <person name="Chisholm R.L."/>
            <person name="Shaulsky G."/>
            <person name="Strassmann J.E."/>
            <person name="Queller D.C."/>
            <person name="Kuspa A."/>
            <person name="Grigoriev I.V."/>
        </authorList>
    </citation>
    <scope>NUCLEOTIDE SEQUENCE [LARGE SCALE GENOMIC DNA]</scope>
    <source>
        <strain evidence="10">QSDP1</strain>
    </source>
</reference>
<feature type="signal peptide" evidence="7">
    <location>
        <begin position="1"/>
        <end position="22"/>
    </location>
</feature>
<accession>F0ZVF5</accession>
<dbReference type="PROSITE" id="PS50015">
    <property type="entry name" value="SAP_B"/>
    <property type="match status" value="6"/>
</dbReference>
<evidence type="ECO:0000313" key="10">
    <source>
        <dbReference type="Proteomes" id="UP000001064"/>
    </source>
</evidence>
<dbReference type="InterPro" id="IPR051428">
    <property type="entry name" value="Sphingo_Act-Surfact_Prot"/>
</dbReference>
<sequence>MKISNLVCLFVIFSLFINYSFSLESTISIEGSDDALVCEACTLVLEFSEKYLAENKTEEEVVKGLDDFCKILNSESCDLIVNNYASLIVKLLINNEQPSAICTMLELCPKSNTIKIPITNNDPVSCTICKYVTEKVESFFVSNTTESEIISFLSNECNALSSDNWVITCQNLVETYIPILLTTLENKETPAVLCGQLNFCESSSSSSAQEEIFLNVDSEVECPLCTYVASYAEQLIASNKTEEEIVGFLQNECGKLMKKFSTECSAMVADYIPDIITMINNNFTPAQICQKIGLCPAPTNSPQAVPLPQVDSEVECPLCTYVASYAEQLIASNKTEEEIVGFLQNECGKLMKKFSTECSDMVADYIPDIITMINNNFTPSQICQKIGLCPAPTNSPQALPLPSFDLNTDIECPLCTYVASYAEQLFESNKTETEIISFIQKECTKLPAKYSDMCVAMARNYIPEIVTMLENNWTPAQICQKFKLCVAPSNQVNDLQDDCQVCVVLGNYAIQMNYKNATSTEIYNNLIAMCKGLPKNWNYPCFEVMNQRGHQLVDDIIKGYSSGSTCSNIGCCGGSSNSGSSSGYSSGFSSGGFSGSSGLMKFN</sequence>
<organism evidence="9 10">
    <name type="scientific">Dictyostelium purpureum</name>
    <name type="common">Slime mold</name>
    <dbReference type="NCBI Taxonomy" id="5786"/>
    <lineage>
        <taxon>Eukaryota</taxon>
        <taxon>Amoebozoa</taxon>
        <taxon>Evosea</taxon>
        <taxon>Eumycetozoa</taxon>
        <taxon>Dictyostelia</taxon>
        <taxon>Dictyosteliales</taxon>
        <taxon>Dictyosteliaceae</taxon>
        <taxon>Dictyostelium</taxon>
    </lineage>
</organism>
<dbReference type="GO" id="GO:0005764">
    <property type="term" value="C:lysosome"/>
    <property type="evidence" value="ECO:0007669"/>
    <property type="project" value="InterPro"/>
</dbReference>
<dbReference type="PRINTS" id="PR01797">
    <property type="entry name" value="SAPOSIN"/>
</dbReference>
<dbReference type="OMA" id="DICVHAG"/>
<keyword evidence="5" id="KW-1015">Disulfide bond</keyword>
<dbReference type="InterPro" id="IPR011001">
    <property type="entry name" value="Saposin-like"/>
</dbReference>
<evidence type="ECO:0000259" key="8">
    <source>
        <dbReference type="PROSITE" id="PS50015"/>
    </source>
</evidence>